<keyword evidence="4" id="KW-1185">Reference proteome</keyword>
<comment type="function">
    <text evidence="2">Participates actively in the response to hyperosmotic and heat shock by preventing the aggregation of stress-denatured proteins, in association with DnaK and GrpE. It is the nucleotide exchange factor for DnaK and may function as a thermosensor. Unfolded proteins bind initially to DnaJ; upon interaction with the DnaJ-bound protein, DnaK hydrolyzes its bound ATP, resulting in the formation of a stable complex. GrpE releases ADP from DnaK; ATP binding to DnaK triggers the release of the substrate protein, thus completing the reaction cycle. Several rounds of ATP-dependent interactions between DnaJ, DnaK and GrpE are required for fully efficient folding.</text>
</comment>
<dbReference type="OrthoDB" id="5419047at2"/>
<protein>
    <recommendedName>
        <fullName evidence="2">Protein GrpE</fullName>
    </recommendedName>
    <alternativeName>
        <fullName evidence="2">HSP-70 cofactor</fullName>
    </alternativeName>
</protein>
<dbReference type="GO" id="GO:0006457">
    <property type="term" value="P:protein folding"/>
    <property type="evidence" value="ECO:0007669"/>
    <property type="project" value="InterPro"/>
</dbReference>
<organism evidence="3 4">
    <name type="scientific">Desulfobotulus mexicanus</name>
    <dbReference type="NCBI Taxonomy" id="2586642"/>
    <lineage>
        <taxon>Bacteria</taxon>
        <taxon>Pseudomonadati</taxon>
        <taxon>Thermodesulfobacteriota</taxon>
        <taxon>Desulfobacteria</taxon>
        <taxon>Desulfobacterales</taxon>
        <taxon>Desulfobacteraceae</taxon>
        <taxon>Desulfobotulus</taxon>
    </lineage>
</organism>
<dbReference type="RefSeq" id="WP_139449858.1">
    <property type="nucleotide sequence ID" value="NZ_VDMB01000017.1"/>
</dbReference>
<comment type="subunit">
    <text evidence="2">Homodimer.</text>
</comment>
<dbReference type="GO" id="GO:0005737">
    <property type="term" value="C:cytoplasm"/>
    <property type="evidence" value="ECO:0007669"/>
    <property type="project" value="UniProtKB-SubCell"/>
</dbReference>
<evidence type="ECO:0000256" key="2">
    <source>
        <dbReference type="HAMAP-Rule" id="MF_01151"/>
    </source>
</evidence>
<accession>A0A5S5ME25</accession>
<evidence type="ECO:0000256" key="1">
    <source>
        <dbReference type="ARBA" id="ARBA00023186"/>
    </source>
</evidence>
<name>A0A5S5ME25_9BACT</name>
<dbReference type="InterPro" id="IPR000740">
    <property type="entry name" value="GrpE"/>
</dbReference>
<comment type="similarity">
    <text evidence="2">Belongs to the GrpE family.</text>
</comment>
<sequence length="306" mass="35616">MKKLLLSLFQLIRRLFIWIYGQGKIFAIWSYGRMKIFTLWIWDQLKIFATWLYGRMKNLILWMDRKCYLPFLKWLAHLLNQKVQEKSEKDTPLTDWKKSSLEDFETWLKDLPDTPPSEGAGMESCDLYTLLSEFSGLRQEIRMQNREQVRAIKTLQQFMDDHNDAAELFRSRTASLVELEVRIRDAAEQNAIRPFLDVRDALLRGLEAAKAPQRKGFRFFRSSSSNAISAMQEGYTLTLQRLDAAFATAGIRAIETDGKDFDPRWMKAIHVEASENIPSGKVIRTLSSAYIRKDAVLRYADVIVSE</sequence>
<evidence type="ECO:0000313" key="3">
    <source>
        <dbReference type="EMBL" id="TYT73986.1"/>
    </source>
</evidence>
<keyword evidence="1 2" id="KW-0143">Chaperone</keyword>
<dbReference type="Pfam" id="PF01025">
    <property type="entry name" value="GrpE"/>
    <property type="match status" value="1"/>
</dbReference>
<gene>
    <name evidence="2 3" type="primary">grpE</name>
    <name evidence="3" type="ORF">FIM25_12555</name>
</gene>
<comment type="caution">
    <text evidence="3">The sequence shown here is derived from an EMBL/GenBank/DDBJ whole genome shotgun (WGS) entry which is preliminary data.</text>
</comment>
<comment type="subcellular location">
    <subcellularLocation>
        <location evidence="2">Cytoplasm</location>
    </subcellularLocation>
</comment>
<dbReference type="GO" id="GO:0000774">
    <property type="term" value="F:adenyl-nucleotide exchange factor activity"/>
    <property type="evidence" value="ECO:0007669"/>
    <property type="project" value="InterPro"/>
</dbReference>
<dbReference type="Gene3D" id="2.30.22.10">
    <property type="entry name" value="Head domain of nucleotide exchange factor GrpE"/>
    <property type="match status" value="1"/>
</dbReference>
<dbReference type="SUPFAM" id="SSF51064">
    <property type="entry name" value="Head domain of nucleotide exchange factor GrpE"/>
    <property type="match status" value="1"/>
</dbReference>
<dbReference type="EMBL" id="VDMB01000017">
    <property type="protein sequence ID" value="TYT73986.1"/>
    <property type="molecule type" value="Genomic_DNA"/>
</dbReference>
<dbReference type="AlphaFoldDB" id="A0A5S5ME25"/>
<dbReference type="GO" id="GO:0051082">
    <property type="term" value="F:unfolded protein binding"/>
    <property type="evidence" value="ECO:0007669"/>
    <property type="project" value="TreeGrafter"/>
</dbReference>
<evidence type="ECO:0000313" key="4">
    <source>
        <dbReference type="Proteomes" id="UP000321899"/>
    </source>
</evidence>
<keyword evidence="2" id="KW-0346">Stress response</keyword>
<dbReference type="GO" id="GO:0051087">
    <property type="term" value="F:protein-folding chaperone binding"/>
    <property type="evidence" value="ECO:0007669"/>
    <property type="project" value="InterPro"/>
</dbReference>
<dbReference type="PANTHER" id="PTHR21237:SF23">
    <property type="entry name" value="GRPE PROTEIN HOMOLOG, MITOCHONDRIAL"/>
    <property type="match status" value="1"/>
</dbReference>
<reference evidence="3 4" key="1">
    <citation type="submission" date="2019-06" db="EMBL/GenBank/DDBJ databases">
        <title>Desulfobotulus mexicanus sp. nov., a novel sulfate-reducing bacterium isolated from the sediment of an alkaline crater lake in Mexico.</title>
        <authorList>
            <person name="Hirschler-Rea A."/>
        </authorList>
    </citation>
    <scope>NUCLEOTIDE SEQUENCE [LARGE SCALE GENOMIC DNA]</scope>
    <source>
        <strain evidence="3 4">PAR22N</strain>
    </source>
</reference>
<proteinExistence type="inferred from homology"/>
<dbReference type="PANTHER" id="PTHR21237">
    <property type="entry name" value="GRPE PROTEIN"/>
    <property type="match status" value="1"/>
</dbReference>
<dbReference type="HAMAP" id="MF_01151">
    <property type="entry name" value="GrpE"/>
    <property type="match status" value="1"/>
</dbReference>
<dbReference type="InterPro" id="IPR009012">
    <property type="entry name" value="GrpE_head"/>
</dbReference>
<dbReference type="GO" id="GO:0042803">
    <property type="term" value="F:protein homodimerization activity"/>
    <property type="evidence" value="ECO:0007669"/>
    <property type="project" value="InterPro"/>
</dbReference>
<keyword evidence="2" id="KW-0963">Cytoplasm</keyword>
<dbReference type="Proteomes" id="UP000321899">
    <property type="component" value="Unassembled WGS sequence"/>
</dbReference>